<keyword evidence="4 5" id="KW-0472">Membrane</keyword>
<dbReference type="AlphaFoldDB" id="A0A8J8P799"/>
<comment type="subcellular location">
    <subcellularLocation>
        <location evidence="1">Membrane</location>
        <topology evidence="1">Multi-pass membrane protein</topology>
    </subcellularLocation>
</comment>
<dbReference type="Pfam" id="PF01694">
    <property type="entry name" value="Rhomboid"/>
    <property type="match status" value="1"/>
</dbReference>
<feature type="transmembrane region" description="Helical" evidence="5">
    <location>
        <begin position="31"/>
        <end position="52"/>
    </location>
</feature>
<evidence type="ECO:0000256" key="2">
    <source>
        <dbReference type="ARBA" id="ARBA00022692"/>
    </source>
</evidence>
<keyword evidence="7" id="KW-0645">Protease</keyword>
<feature type="transmembrane region" description="Helical" evidence="5">
    <location>
        <begin position="137"/>
        <end position="155"/>
    </location>
</feature>
<evidence type="ECO:0000313" key="7">
    <source>
        <dbReference type="EMBL" id="TQQ79148.1"/>
    </source>
</evidence>
<keyword evidence="7" id="KW-0378">Hydrolase</keyword>
<accession>A0A8J8P799</accession>
<keyword evidence="3 5" id="KW-1133">Transmembrane helix</keyword>
<reference evidence="7" key="1">
    <citation type="submission" date="2019-02" db="EMBL/GenBank/DDBJ databases">
        <title>Halonotius sp. a new haloarchaeum isolated from saline soil.</title>
        <authorList>
            <person name="Duran-Viseras A."/>
            <person name="Sanchez-Porro C."/>
            <person name="Ventosa A."/>
        </authorList>
    </citation>
    <scope>NUCLEOTIDE SEQUENCE</scope>
    <source>
        <strain evidence="7">F15B</strain>
    </source>
</reference>
<evidence type="ECO:0000259" key="6">
    <source>
        <dbReference type="Pfam" id="PF01694"/>
    </source>
</evidence>
<proteinExistence type="predicted"/>
<feature type="transmembrane region" description="Helical" evidence="5">
    <location>
        <begin position="167"/>
        <end position="184"/>
    </location>
</feature>
<dbReference type="OrthoDB" id="307181at2157"/>
<evidence type="ECO:0000256" key="4">
    <source>
        <dbReference type="ARBA" id="ARBA00023136"/>
    </source>
</evidence>
<evidence type="ECO:0000256" key="5">
    <source>
        <dbReference type="SAM" id="Phobius"/>
    </source>
</evidence>
<name>A0A8J8P799_9EURY</name>
<protein>
    <submittedName>
        <fullName evidence="7">Rhomboid family intramembrane serine protease</fullName>
    </submittedName>
</protein>
<evidence type="ECO:0000313" key="8">
    <source>
        <dbReference type="Proteomes" id="UP000705823"/>
    </source>
</evidence>
<keyword evidence="2 5" id="KW-0812">Transmembrane</keyword>
<dbReference type="EMBL" id="RKLU01000006">
    <property type="protein sequence ID" value="TQQ79148.1"/>
    <property type="molecule type" value="Genomic_DNA"/>
</dbReference>
<organism evidence="7 8">
    <name type="scientific">Halonotius terrestris</name>
    <dbReference type="NCBI Taxonomy" id="2487750"/>
    <lineage>
        <taxon>Archaea</taxon>
        <taxon>Methanobacteriati</taxon>
        <taxon>Methanobacteriota</taxon>
        <taxon>Stenosarchaea group</taxon>
        <taxon>Halobacteria</taxon>
        <taxon>Halobacteriales</taxon>
        <taxon>Haloferacaceae</taxon>
        <taxon>Halonotius</taxon>
    </lineage>
</organism>
<dbReference type="GO" id="GO:0006508">
    <property type="term" value="P:proteolysis"/>
    <property type="evidence" value="ECO:0007669"/>
    <property type="project" value="UniProtKB-KW"/>
</dbReference>
<comment type="caution">
    <text evidence="7">The sequence shown here is derived from an EMBL/GenBank/DDBJ whole genome shotgun (WGS) entry which is preliminary data.</text>
</comment>
<feature type="transmembrane region" description="Helical" evidence="5">
    <location>
        <begin position="72"/>
        <end position="98"/>
    </location>
</feature>
<evidence type="ECO:0000256" key="1">
    <source>
        <dbReference type="ARBA" id="ARBA00004141"/>
    </source>
</evidence>
<dbReference type="InterPro" id="IPR035952">
    <property type="entry name" value="Rhomboid-like_sf"/>
</dbReference>
<evidence type="ECO:0000256" key="3">
    <source>
        <dbReference type="ARBA" id="ARBA00022989"/>
    </source>
</evidence>
<feature type="transmembrane region" description="Helical" evidence="5">
    <location>
        <begin position="110"/>
        <end position="131"/>
    </location>
</feature>
<dbReference type="SUPFAM" id="SSF144091">
    <property type="entry name" value="Rhomboid-like"/>
    <property type="match status" value="1"/>
</dbReference>
<sequence length="215" mass="22794">MSWHSHIIRQEPLGETAREAKEQYLAADAPVTLTLIWIVAAVFAGEVALSVLLGTQSIRVLAVGSFKLHPEIAWLAAPVLHAGFGHVLTNIGGLAILGIPLEQHFSKRQFGIFVIVTAYLSTAIGGVFIAAFTADQVAMYGISGTVYAMAGVAIVQFCSSRNPPRGFEWIALLLAISAAVTVVLDPFTGPFFHPDWINGGHTGGLVTGLIVGLLH</sequence>
<keyword evidence="8" id="KW-1185">Reference proteome</keyword>
<dbReference type="Gene3D" id="1.20.1540.10">
    <property type="entry name" value="Rhomboid-like"/>
    <property type="match status" value="1"/>
</dbReference>
<feature type="domain" description="Peptidase S54 rhomboid" evidence="6">
    <location>
        <begin position="74"/>
        <end position="214"/>
    </location>
</feature>
<dbReference type="GO" id="GO:0004252">
    <property type="term" value="F:serine-type endopeptidase activity"/>
    <property type="evidence" value="ECO:0007669"/>
    <property type="project" value="InterPro"/>
</dbReference>
<dbReference type="Proteomes" id="UP000705823">
    <property type="component" value="Unassembled WGS sequence"/>
</dbReference>
<dbReference type="GO" id="GO:0016020">
    <property type="term" value="C:membrane"/>
    <property type="evidence" value="ECO:0007669"/>
    <property type="project" value="UniProtKB-SubCell"/>
</dbReference>
<dbReference type="RefSeq" id="WP_142980417.1">
    <property type="nucleotide sequence ID" value="NZ_RKLU01000006.1"/>
</dbReference>
<dbReference type="InterPro" id="IPR022764">
    <property type="entry name" value="Peptidase_S54_rhomboid_dom"/>
</dbReference>
<gene>
    <name evidence="7" type="ORF">EGH24_12200</name>
</gene>